<gene>
    <name evidence="1" type="ORF">NADRNF5_1399</name>
</gene>
<dbReference type="KEGG" id="nin:NADRNF5_1399"/>
<organism evidence="1 2">
    <name type="scientific">Nitrosopumilus adriaticus</name>
    <dbReference type="NCBI Taxonomy" id="1580092"/>
    <lineage>
        <taxon>Archaea</taxon>
        <taxon>Nitrososphaerota</taxon>
        <taxon>Nitrososphaeria</taxon>
        <taxon>Nitrosopumilales</taxon>
        <taxon>Nitrosopumilaceae</taxon>
        <taxon>Nitrosopumilus</taxon>
    </lineage>
</organism>
<name>A0A0D5C2Q4_9ARCH</name>
<dbReference type="EMBL" id="CP011070">
    <property type="protein sequence ID" value="AJW71084.1"/>
    <property type="molecule type" value="Genomic_DNA"/>
</dbReference>
<dbReference type="Proteomes" id="UP000032408">
    <property type="component" value="Chromosome"/>
</dbReference>
<evidence type="ECO:0000313" key="2">
    <source>
        <dbReference type="Proteomes" id="UP000032408"/>
    </source>
</evidence>
<proteinExistence type="predicted"/>
<accession>A0A0D5C2Q4</accession>
<dbReference type="HOGENOM" id="CLU_2534842_0_0_2"/>
<protein>
    <submittedName>
        <fullName evidence="1">Uncharacterized protein</fullName>
    </submittedName>
</protein>
<reference evidence="2" key="1">
    <citation type="submission" date="2015-03" db="EMBL/GenBank/DDBJ databases">
        <title>Characterization of two novel Thaumarchaeota isolated from the Northern Adriatic Sea.</title>
        <authorList>
            <person name="Bayer B."/>
            <person name="Vojvoda J."/>
            <person name="Offre P."/>
            <person name="Srivastava A."/>
            <person name="Elisabeth N."/>
            <person name="Garcia J.A.L."/>
            <person name="Schleper C."/>
            <person name="Herndl G.J."/>
        </authorList>
    </citation>
    <scope>NUCLEOTIDE SEQUENCE [LARGE SCALE GENOMIC DNA]</scope>
    <source>
        <strain evidence="2">NF5</strain>
    </source>
</reference>
<keyword evidence="2" id="KW-1185">Reference proteome</keyword>
<sequence length="97" mass="11362">MSKHVLVTLKSINSMDMMLEEELIDLMTFCLQNPESSEIPEKHKRITEIGHELYADGGIDALENFFFVLKNRITEEIEKDPSPMRSLWNGLTDEWQY</sequence>
<reference evidence="1 2" key="2">
    <citation type="journal article" date="2016" name="ISME J.">
        <title>Physiological and genomic characterization of two novel marine thaumarchaeal strains indicates niche differentiation.</title>
        <authorList>
            <person name="Bayer B."/>
            <person name="Vojvoda J."/>
            <person name="Offre P."/>
            <person name="Alves R.J."/>
            <person name="Elisabeth N.H."/>
            <person name="Garcia J.A."/>
            <person name="Volland J.M."/>
            <person name="Srivastava A."/>
            <person name="Schleper C."/>
            <person name="Herndl G.J."/>
        </authorList>
    </citation>
    <scope>NUCLEOTIDE SEQUENCE [LARGE SCALE GENOMIC DNA]</scope>
    <source>
        <strain evidence="1 2">NF5</strain>
    </source>
</reference>
<dbReference type="AlphaFoldDB" id="A0A0D5C2Q4"/>
<evidence type="ECO:0000313" key="1">
    <source>
        <dbReference type="EMBL" id="AJW71084.1"/>
    </source>
</evidence>